<dbReference type="PATRIC" id="fig|879567.3.peg.2882"/>
<sequence>MLWSGLKSFFRRYCLCFDSIRLLDWMHRKNIQLFFFFFMRYRVSPLILEDVYKHGFDDEEMGRLFALGTSSLKIGKIFKTTGLMRTRMADGMLLKRAEEKKKPSLMEIGVSDGSSSLGLFDHFEMFERIVLTDRFSRFYVRKHFFWKLILDAEKRMYGLKILCFFIFLSPKKVKDSTECVPIEVINPILRKKYGIQAITRFDMFEDVLDEPVDLIKCSNILNKAYFSDREICLAVAKLCQSLREGGHILISQNNKQYKDGEAGFILRKEGDDVYLEEAFNNHDCLNLFKTYIG</sequence>
<dbReference type="InterPro" id="IPR029063">
    <property type="entry name" value="SAM-dependent_MTases_sf"/>
</dbReference>
<gene>
    <name evidence="1" type="ordered locus">BN4_12691</name>
</gene>
<dbReference type="eggNOG" id="COG1352">
    <property type="taxonomic scope" value="Bacteria"/>
</dbReference>
<accession>M1WS29</accession>
<reference evidence="2" key="2">
    <citation type="journal article" date="2013" name="Stand. Genomic Sci.">
        <title>Complete genome sequence of Desulfocapsa sulfexigens, a marine deltaproteobacterium specialized in disproportionating inorganic sulfur compounds.</title>
        <authorList>
            <person name="Finster K.W."/>
            <person name="Kjeldsen K.U."/>
            <person name="Kube M."/>
            <person name="Reinhardt R."/>
            <person name="Mussmann M."/>
            <person name="Amann R."/>
            <person name="Schreiber L."/>
        </authorList>
    </citation>
    <scope>NUCLEOTIDE SEQUENCE [LARGE SCALE GENOMIC DNA]</scope>
    <source>
        <strain evidence="2">DSM 10523 / SB164P1</strain>
    </source>
</reference>
<dbReference type="KEGG" id="dpi:BN4_12691"/>
<dbReference type="HOGENOM" id="CLU_949068_0_0_7"/>
<dbReference type="Gene3D" id="3.40.50.150">
    <property type="entry name" value="Vaccinia Virus protein VP39"/>
    <property type="match status" value="1"/>
</dbReference>
<keyword evidence="2" id="KW-1185">Reference proteome</keyword>
<dbReference type="AlphaFoldDB" id="M1WS29"/>
<reference evidence="1 2" key="1">
    <citation type="journal article" date="2013" name="PLoS ONE">
        <title>The first genomic and proteomic characterization of a deep-sea sulfate reducer: insights into the piezophilic lifestyle of Desulfovibrio piezophilus.</title>
        <authorList>
            <person name="Pradel N."/>
            <person name="Ji B."/>
            <person name="Gimenez G."/>
            <person name="Talla E."/>
            <person name="Lenoble P."/>
            <person name="Garel M."/>
            <person name="Tamburini C."/>
            <person name="Fourquet P."/>
            <person name="Lebrun R."/>
            <person name="Bertin P."/>
            <person name="Denis Y."/>
            <person name="Pophillat M."/>
            <person name="Barbe V."/>
            <person name="Ollivier B."/>
            <person name="Dolla A."/>
        </authorList>
    </citation>
    <scope>NUCLEOTIDE SEQUENCE [LARGE SCALE GENOMIC DNA]</scope>
    <source>
        <strain evidence="2">DSM 10523 / SB164P1</strain>
    </source>
</reference>
<organism evidence="1 2">
    <name type="scientific">Pseudodesulfovibrio piezophilus (strain DSM 21447 / JCM 15486 / C1TLV30)</name>
    <name type="common">Desulfovibrio piezophilus</name>
    <dbReference type="NCBI Taxonomy" id="1322246"/>
    <lineage>
        <taxon>Bacteria</taxon>
        <taxon>Pseudomonadati</taxon>
        <taxon>Thermodesulfobacteriota</taxon>
        <taxon>Desulfovibrionia</taxon>
        <taxon>Desulfovibrionales</taxon>
        <taxon>Desulfovibrionaceae</taxon>
    </lineage>
</organism>
<dbReference type="RefSeq" id="WP_015415967.1">
    <property type="nucleotide sequence ID" value="NC_020409.1"/>
</dbReference>
<protein>
    <submittedName>
        <fullName evidence="1">Uncharacterized protein</fullName>
    </submittedName>
</protein>
<dbReference type="OrthoDB" id="5120740at2"/>
<proteinExistence type="predicted"/>
<dbReference type="STRING" id="1322246.BN4_12691"/>
<dbReference type="BioCyc" id="DPIE1322246:BN4_RS13510-MONOMER"/>
<evidence type="ECO:0000313" key="2">
    <source>
        <dbReference type="Proteomes" id="UP000011724"/>
    </source>
</evidence>
<dbReference type="Proteomes" id="UP000011724">
    <property type="component" value="Chromosome"/>
</dbReference>
<dbReference type="EMBL" id="FO203427">
    <property type="protein sequence ID" value="CCH49924.1"/>
    <property type="molecule type" value="Genomic_DNA"/>
</dbReference>
<evidence type="ECO:0000313" key="1">
    <source>
        <dbReference type="EMBL" id="CCH49924.1"/>
    </source>
</evidence>
<name>M1WS29_PSEP2</name>